<feature type="region of interest" description="Disordered" evidence="1">
    <location>
        <begin position="1"/>
        <end position="136"/>
    </location>
</feature>
<accession>A0AA97NWM1</accession>
<dbReference type="EMBL" id="JH793317">
    <property type="protein sequence ID" value="ELQ37790.1"/>
    <property type="molecule type" value="Genomic_DNA"/>
</dbReference>
<feature type="compositionally biased region" description="Gly residues" evidence="1">
    <location>
        <begin position="403"/>
        <end position="412"/>
    </location>
</feature>
<feature type="region of interest" description="Disordered" evidence="1">
    <location>
        <begin position="425"/>
        <end position="564"/>
    </location>
</feature>
<feature type="region of interest" description="Disordered" evidence="1">
    <location>
        <begin position="253"/>
        <end position="305"/>
    </location>
</feature>
<feature type="compositionally biased region" description="Basic residues" evidence="1">
    <location>
        <begin position="444"/>
        <end position="454"/>
    </location>
</feature>
<dbReference type="Proteomes" id="UP000011086">
    <property type="component" value="Unassembled WGS sequence"/>
</dbReference>
<gene>
    <name evidence="2" type="ORF">OOU_Y34scaffold00576g2</name>
</gene>
<feature type="region of interest" description="Disordered" evidence="1">
    <location>
        <begin position="379"/>
        <end position="413"/>
    </location>
</feature>
<feature type="region of interest" description="Disordered" evidence="1">
    <location>
        <begin position="674"/>
        <end position="755"/>
    </location>
</feature>
<feature type="compositionally biased region" description="Basic and acidic residues" evidence="1">
    <location>
        <begin position="7"/>
        <end position="35"/>
    </location>
</feature>
<organism evidence="2">
    <name type="scientific">Pyricularia oryzae (strain Y34)</name>
    <name type="common">Rice blast fungus</name>
    <name type="synonym">Magnaporthe oryzae</name>
    <dbReference type="NCBI Taxonomy" id="1143189"/>
    <lineage>
        <taxon>Eukaryota</taxon>
        <taxon>Fungi</taxon>
        <taxon>Dikarya</taxon>
        <taxon>Ascomycota</taxon>
        <taxon>Pezizomycotina</taxon>
        <taxon>Sordariomycetes</taxon>
        <taxon>Sordariomycetidae</taxon>
        <taxon>Magnaporthales</taxon>
        <taxon>Pyriculariaceae</taxon>
        <taxon>Pyricularia</taxon>
    </lineage>
</organism>
<evidence type="ECO:0000256" key="1">
    <source>
        <dbReference type="SAM" id="MobiDB-lite"/>
    </source>
</evidence>
<dbReference type="AlphaFoldDB" id="A0AA97NWM1"/>
<name>A0AA97NWM1_PYRO3</name>
<evidence type="ECO:0008006" key="3">
    <source>
        <dbReference type="Google" id="ProtNLM"/>
    </source>
</evidence>
<feature type="compositionally biased region" description="Basic residues" evidence="1">
    <location>
        <begin position="463"/>
        <end position="472"/>
    </location>
</feature>
<sequence>MSGYDYDAPRRSSRREYVREERYDDRDPRYLDATEMRGYSGRELVPRGREDSDLSIEEIRRDFPMPGHGQSYRDTRRARSVEPGWDDYDDRRSYYSRDPRDRDYDRYDRDYDRRSRKEGSVYYEEEKEKRRARTMSKQEKIIAAIAGAALAVGGKELYDRHEGKENGGEVNRNPAMSAAIGAAGALAAYQGAEFYNKHAEKEDKKSTMIAYKGRDGQMVKYYEEEEEDPKKKEGHKNFLESALAAAGLGGAVKALTGGGGDDKDKEKDRDRDGRSETRSRAGSRPRGSRSRSRSKSPEKKNKIQQAAMASLIAGATEAFRVAKEPGGWKGEKAKRVFTAAAGAATIDAAQNPDKNQKLSLAESVIGGLVGNRVIHGSKKNIEEDKATGRSRSRSRAARDSSKDGGGGSGGVTGLAALATAGLGALGAKKIMDGRKDDDEDGRSRSRSRRPRSRSSSRGGSRSQSRKGVRARSRSVVDGARRRLARIGIGNGPEDDKRSDVGSPRGSSRGDGRRRRYSDEYDDDRDRRRHSRSRSRGAGSRRYDGASDTDLGDSDDDMKETKRKRGKQILTIGLASVATIHAAHNVYQSMEKRNARHAAVKDGRLSPEEAKKLKTKALLQDAASVGIAALGVKGAISEVKEAHEKSKELQEWKHEKQLRHERRLSRLARQRAILNSEHEDDMDRDIETPRTRSRTRSMARTDDDDWALTAARRGSRDRRYEYDNGPRYSDGNPYARNPLPAPPVGYDYDEEDRRRR</sequence>
<feature type="compositionally biased region" description="Basic and acidic residues" evidence="1">
    <location>
        <begin position="260"/>
        <end position="279"/>
    </location>
</feature>
<reference evidence="2" key="1">
    <citation type="journal article" date="2012" name="PLoS Genet.">
        <title>Comparative analysis of the genomes of two field isolates of the rice blast fungus Magnaporthe oryzae.</title>
        <authorList>
            <person name="Xue M."/>
            <person name="Yang J."/>
            <person name="Li Z."/>
            <person name="Hu S."/>
            <person name="Yao N."/>
            <person name="Dean R.A."/>
            <person name="Zhao W."/>
            <person name="Shen M."/>
            <person name="Zhang H."/>
            <person name="Li C."/>
            <person name="Liu L."/>
            <person name="Cao L."/>
            <person name="Xu X."/>
            <person name="Xing Y."/>
            <person name="Hsiang T."/>
            <person name="Zhang Z."/>
            <person name="Xu J.R."/>
            <person name="Peng Y.L."/>
        </authorList>
    </citation>
    <scope>NUCLEOTIDE SEQUENCE</scope>
    <source>
        <strain evidence="2">Y34</strain>
    </source>
</reference>
<feature type="compositionally biased region" description="Basic and acidic residues" evidence="1">
    <location>
        <begin position="71"/>
        <end position="80"/>
    </location>
</feature>
<feature type="compositionally biased region" description="Basic and acidic residues" evidence="1">
    <location>
        <begin position="44"/>
        <end position="63"/>
    </location>
</feature>
<evidence type="ECO:0000313" key="2">
    <source>
        <dbReference type="EMBL" id="ELQ37790.1"/>
    </source>
</evidence>
<feature type="compositionally biased region" description="Basic residues" evidence="1">
    <location>
        <begin position="281"/>
        <end position="294"/>
    </location>
</feature>
<proteinExistence type="predicted"/>
<protein>
    <recommendedName>
        <fullName evidence="3">DUF3824 domain-containing protein</fullName>
    </recommendedName>
</protein>
<feature type="compositionally biased region" description="Basic and acidic residues" evidence="1">
    <location>
        <begin position="89"/>
        <end position="129"/>
    </location>
</feature>